<evidence type="ECO:0008006" key="14">
    <source>
        <dbReference type="Google" id="ProtNLM"/>
    </source>
</evidence>
<proteinExistence type="predicted"/>
<keyword evidence="6 11" id="KW-0472">Membrane</keyword>
<dbReference type="Gene3D" id="1.20.1070.10">
    <property type="entry name" value="Rhodopsin 7-helix transmembrane proteins"/>
    <property type="match status" value="1"/>
</dbReference>
<feature type="transmembrane region" description="Helical" evidence="11">
    <location>
        <begin position="118"/>
        <end position="139"/>
    </location>
</feature>
<evidence type="ECO:0000256" key="2">
    <source>
        <dbReference type="ARBA" id="ARBA00022475"/>
    </source>
</evidence>
<feature type="transmembrane region" description="Helical" evidence="11">
    <location>
        <begin position="88"/>
        <end position="106"/>
    </location>
</feature>
<dbReference type="GO" id="GO:0004982">
    <property type="term" value="F:N-formyl peptide receptor activity"/>
    <property type="evidence" value="ECO:0007669"/>
    <property type="project" value="TreeGrafter"/>
</dbReference>
<evidence type="ECO:0000313" key="13">
    <source>
        <dbReference type="Proteomes" id="UP000437017"/>
    </source>
</evidence>
<reference evidence="12 13" key="1">
    <citation type="journal article" date="2019" name="PLoS ONE">
        <title>Genomic analyses reveal an absence of contemporary introgressive admixture between fin whales and blue whales, despite known hybrids.</title>
        <authorList>
            <person name="Westbury M.V."/>
            <person name="Petersen B."/>
            <person name="Lorenzen E.D."/>
        </authorList>
    </citation>
    <scope>NUCLEOTIDE SEQUENCE [LARGE SCALE GENOMIC DNA]</scope>
    <source>
        <strain evidence="12">FinWhale-01</strain>
    </source>
</reference>
<dbReference type="SUPFAM" id="SSF81321">
    <property type="entry name" value="Family A G protein-coupled receptor-like"/>
    <property type="match status" value="1"/>
</dbReference>
<accession>A0A643C8J6</accession>
<organism evidence="12 13">
    <name type="scientific">Balaenoptera physalus</name>
    <name type="common">Fin whale</name>
    <name type="synonym">Balaena physalus</name>
    <dbReference type="NCBI Taxonomy" id="9770"/>
    <lineage>
        <taxon>Eukaryota</taxon>
        <taxon>Metazoa</taxon>
        <taxon>Chordata</taxon>
        <taxon>Craniata</taxon>
        <taxon>Vertebrata</taxon>
        <taxon>Euteleostomi</taxon>
        <taxon>Mammalia</taxon>
        <taxon>Eutheria</taxon>
        <taxon>Laurasiatheria</taxon>
        <taxon>Artiodactyla</taxon>
        <taxon>Whippomorpha</taxon>
        <taxon>Cetacea</taxon>
        <taxon>Mysticeti</taxon>
        <taxon>Balaenopteridae</taxon>
        <taxon>Balaenoptera</taxon>
    </lineage>
</organism>
<protein>
    <recommendedName>
        <fullName evidence="14">G-protein coupled receptors family 1 profile domain-containing protein</fullName>
    </recommendedName>
</protein>
<gene>
    <name evidence="12" type="ORF">E2I00_005834</name>
</gene>
<evidence type="ECO:0000256" key="5">
    <source>
        <dbReference type="ARBA" id="ARBA00023040"/>
    </source>
</evidence>
<feature type="transmembrane region" description="Helical" evidence="11">
    <location>
        <begin position="49"/>
        <end position="68"/>
    </location>
</feature>
<dbReference type="GO" id="GO:0005886">
    <property type="term" value="C:plasma membrane"/>
    <property type="evidence" value="ECO:0007669"/>
    <property type="project" value="UniProtKB-SubCell"/>
</dbReference>
<dbReference type="GO" id="GO:0006954">
    <property type="term" value="P:inflammatory response"/>
    <property type="evidence" value="ECO:0007669"/>
    <property type="project" value="TreeGrafter"/>
</dbReference>
<keyword evidence="10" id="KW-0807">Transducer</keyword>
<evidence type="ECO:0000256" key="9">
    <source>
        <dbReference type="ARBA" id="ARBA00023180"/>
    </source>
</evidence>
<evidence type="ECO:0000256" key="8">
    <source>
        <dbReference type="ARBA" id="ARBA00023170"/>
    </source>
</evidence>
<evidence type="ECO:0000256" key="1">
    <source>
        <dbReference type="ARBA" id="ARBA00004651"/>
    </source>
</evidence>
<dbReference type="GO" id="GO:0004875">
    <property type="term" value="F:complement receptor activity"/>
    <property type="evidence" value="ECO:0007669"/>
    <property type="project" value="TreeGrafter"/>
</dbReference>
<evidence type="ECO:0000256" key="3">
    <source>
        <dbReference type="ARBA" id="ARBA00022692"/>
    </source>
</evidence>
<keyword evidence="4 11" id="KW-1133">Transmembrane helix</keyword>
<dbReference type="GO" id="GO:0007204">
    <property type="term" value="P:positive regulation of cytosolic calcium ion concentration"/>
    <property type="evidence" value="ECO:0007669"/>
    <property type="project" value="TreeGrafter"/>
</dbReference>
<keyword evidence="7" id="KW-1015">Disulfide bond</keyword>
<dbReference type="Proteomes" id="UP000437017">
    <property type="component" value="Unassembled WGS sequence"/>
</dbReference>
<comment type="caution">
    <text evidence="12">The sequence shown here is derived from an EMBL/GenBank/DDBJ whole genome shotgun (WGS) entry which is preliminary data.</text>
</comment>
<keyword evidence="3 11" id="KW-0812">Transmembrane</keyword>
<keyword evidence="8" id="KW-0675">Receptor</keyword>
<dbReference type="EMBL" id="SGJD01002138">
    <property type="protein sequence ID" value="KAB0396556.1"/>
    <property type="molecule type" value="Genomic_DNA"/>
</dbReference>
<evidence type="ECO:0000256" key="6">
    <source>
        <dbReference type="ARBA" id="ARBA00023136"/>
    </source>
</evidence>
<dbReference type="GO" id="GO:0007200">
    <property type="term" value="P:phospholipase C-activating G protein-coupled receptor signaling pathway"/>
    <property type="evidence" value="ECO:0007669"/>
    <property type="project" value="TreeGrafter"/>
</dbReference>
<dbReference type="InterPro" id="IPR000276">
    <property type="entry name" value="GPCR_Rhodpsn"/>
</dbReference>
<keyword evidence="2" id="KW-1003">Cell membrane</keyword>
<keyword evidence="13" id="KW-1185">Reference proteome</keyword>
<dbReference type="PANTHER" id="PTHR24225">
    <property type="entry name" value="CHEMOTACTIC RECEPTOR"/>
    <property type="match status" value="1"/>
</dbReference>
<dbReference type="Pfam" id="PF00001">
    <property type="entry name" value="7tm_1"/>
    <property type="match status" value="1"/>
</dbReference>
<dbReference type="PANTHER" id="PTHR24225:SF0">
    <property type="entry name" value="N-FORMYL PEPTIDE RECEPTOR 2"/>
    <property type="match status" value="1"/>
</dbReference>
<evidence type="ECO:0000256" key="11">
    <source>
        <dbReference type="SAM" id="Phobius"/>
    </source>
</evidence>
<sequence length="179" mass="18955">MEDTGKLVGGGAWDLLTWRPVGPNSIIQPVEDPLETWQPSPAGALCPPGTALFLLYSLAALISCLLVIRGAGPLLPPPLSADWFGHQAMADATFTLLLPLTLTWTLSGWPLGGIFCHLHPGLVFLTFYASGGPLTSAAADRYTSALQPTWAQNHRTAWRAVFWAGGLGLLLLVVGTSAL</sequence>
<dbReference type="AlphaFoldDB" id="A0A643C8J6"/>
<keyword evidence="9" id="KW-0325">Glycoprotein</keyword>
<feature type="transmembrane region" description="Helical" evidence="11">
    <location>
        <begin position="160"/>
        <end position="178"/>
    </location>
</feature>
<dbReference type="InterPro" id="IPR000826">
    <property type="entry name" value="Formyl_rcpt-rel"/>
</dbReference>
<evidence type="ECO:0000256" key="7">
    <source>
        <dbReference type="ARBA" id="ARBA00023157"/>
    </source>
</evidence>
<evidence type="ECO:0000256" key="10">
    <source>
        <dbReference type="ARBA" id="ARBA00023224"/>
    </source>
</evidence>
<evidence type="ECO:0000313" key="12">
    <source>
        <dbReference type="EMBL" id="KAB0396556.1"/>
    </source>
</evidence>
<dbReference type="OrthoDB" id="9804449at2759"/>
<evidence type="ECO:0000256" key="4">
    <source>
        <dbReference type="ARBA" id="ARBA00022989"/>
    </source>
</evidence>
<comment type="subcellular location">
    <subcellularLocation>
        <location evidence="1">Cell membrane</location>
        <topology evidence="1">Multi-pass membrane protein</topology>
    </subcellularLocation>
</comment>
<name>A0A643C8J6_BALPH</name>
<keyword evidence="5" id="KW-0297">G-protein coupled receptor</keyword>